<reference evidence="1 2" key="1">
    <citation type="submission" date="2018-11" db="EMBL/GenBank/DDBJ databases">
        <authorList>
            <person name="Stevens M.J."/>
            <person name="Cernela N."/>
            <person name="Spoerry Serrano N."/>
            <person name="Schmitt S."/>
            <person name="Schrenzel J."/>
            <person name="Stephan R."/>
        </authorList>
    </citation>
    <scope>NUCLEOTIDE SEQUENCE [LARGE SCALE GENOMIC DNA]</scope>
    <source>
        <strain evidence="1 2">PP422</strain>
    </source>
</reference>
<evidence type="ECO:0000313" key="1">
    <source>
        <dbReference type="EMBL" id="RRR53545.1"/>
    </source>
</evidence>
<proteinExistence type="predicted"/>
<dbReference type="Proteomes" id="UP000274117">
    <property type="component" value="Unassembled WGS sequence"/>
</dbReference>
<gene>
    <name evidence="1" type="ORF">EI998_04580</name>
</gene>
<dbReference type="Gene3D" id="3.40.50.1860">
    <property type="match status" value="2"/>
</dbReference>
<dbReference type="GO" id="GO:0016855">
    <property type="term" value="F:racemase and epimerase activity, acting on amino acids and derivatives"/>
    <property type="evidence" value="ECO:0007669"/>
    <property type="project" value="InterPro"/>
</dbReference>
<dbReference type="InterPro" id="IPR001920">
    <property type="entry name" value="Asp/Glu_race"/>
</dbReference>
<reference evidence="1 2" key="2">
    <citation type="submission" date="2018-12" db="EMBL/GenBank/DDBJ databases">
        <title>Whole-genome sequences of fifteen clinical Streptococcus suis strains isolated from pigs between 2006 and 2018.</title>
        <authorList>
            <person name="Stevens M.J.A."/>
            <person name="Cernela N."/>
            <person name="Spoerry Serrano N."/>
            <person name="Schmitt S."/>
            <person name="Schrenzel J."/>
            <person name="Stephan R."/>
        </authorList>
    </citation>
    <scope>NUCLEOTIDE SEQUENCE [LARGE SCALE GENOMIC DNA]</scope>
    <source>
        <strain evidence="1 2">PP422</strain>
    </source>
</reference>
<comment type="caution">
    <text evidence="1">The sequence shown here is derived from an EMBL/GenBank/DDBJ whole genome shotgun (WGS) entry which is preliminary data.</text>
</comment>
<accession>A0A3R8T9T6</accession>
<organism evidence="1 2">
    <name type="scientific">Streptococcus suis</name>
    <dbReference type="NCBI Taxonomy" id="1307"/>
    <lineage>
        <taxon>Bacteria</taxon>
        <taxon>Bacillati</taxon>
        <taxon>Bacillota</taxon>
        <taxon>Bacilli</taxon>
        <taxon>Lactobacillales</taxon>
        <taxon>Streptococcaceae</taxon>
        <taxon>Streptococcus</taxon>
    </lineage>
</organism>
<sequence>MTHFRASIESAGQLDQFYQVQDASVAGFSIGIITIDFNYVKLPGNVANATTFSFPVVYEDIVLEIEDLFNGEEKLLDMVIKAAKKLEKKGVRAIVGACGYFNHFQEQVRDAVAVPVYLSSVLQIPLIKMGLKPDQKIAVLVADGEGADADFFAKANASISDCIVKEIGSLESFAPIRYNKPYLDNGRLKADLIAVVQELGANHPEIGAILLECSDLPPYAAALHRATGLPVFDFTTLINWVHSAVVRREFYGYM</sequence>
<name>A0A3R8T9T6_STRSU</name>
<dbReference type="EMBL" id="RSDO01000006">
    <property type="protein sequence ID" value="RRR53545.1"/>
    <property type="molecule type" value="Genomic_DNA"/>
</dbReference>
<protein>
    <submittedName>
        <fullName evidence="1">Aspartate/glutamate racemase family protein</fullName>
    </submittedName>
</protein>
<dbReference type="AlphaFoldDB" id="A0A3R8T9T6"/>
<evidence type="ECO:0000313" key="2">
    <source>
        <dbReference type="Proteomes" id="UP000274117"/>
    </source>
</evidence>
<dbReference type="NCBIfam" id="NF005679">
    <property type="entry name" value="PRK07475.1"/>
    <property type="match status" value="1"/>
</dbReference>